<dbReference type="GO" id="GO:0071973">
    <property type="term" value="P:bacterial-type flagellum-dependent cell motility"/>
    <property type="evidence" value="ECO:0007669"/>
    <property type="project" value="InterPro"/>
</dbReference>
<keyword evidence="3" id="KW-0963">Cytoplasm</keyword>
<dbReference type="InterPro" id="IPR050053">
    <property type="entry name" value="ATPase_alpha/beta_chains"/>
</dbReference>
<dbReference type="Pfam" id="PF18269">
    <property type="entry name" value="T3SS_ATPase_C"/>
    <property type="match status" value="1"/>
</dbReference>
<dbReference type="CDD" id="cd18114">
    <property type="entry name" value="ATP-synt_flagellum-secretory_path_III_C"/>
    <property type="match status" value="1"/>
</dbReference>
<evidence type="ECO:0000256" key="8">
    <source>
        <dbReference type="ARBA" id="ARBA00034006"/>
    </source>
</evidence>
<dbReference type="PANTHER" id="PTHR15184:SF9">
    <property type="entry name" value="SPI-1 TYPE 3 SECRETION SYSTEM ATPASE"/>
    <property type="match status" value="1"/>
</dbReference>
<dbReference type="KEGG" id="dalk:DSCA_06910"/>
<dbReference type="PROSITE" id="PS00152">
    <property type="entry name" value="ATPASE_ALPHA_BETA"/>
    <property type="match status" value="1"/>
</dbReference>
<gene>
    <name evidence="10" type="ORF">DSCA_06910</name>
</gene>
<dbReference type="AlphaFoldDB" id="A0A5K7YJ39"/>
<sequence>MFLPFSTAKYHDLVNGVMPIKANGRVQKIVGLVIEASGPASQIGCVCDITTEGGVGTVSAEVLGFKEDSVLLMPLEDIRSLGPGCKVTARKETAHVGVGKALLGRVIDGLGNPIDGKGPIEVDDAYPIYANPVNPLLRNRIQQPLDLGIRAINGLLTVGCGQRMGIFAGSGVGKSVLLGMIARRTSAEVNVIALIGERGRELNEFIQKDLGEEGLKKSVVVVATSDHLPLVRLRGGFIATAIAEYFRDQGSHVNLMMDSVTRLAMAQREIGLSLGEPPTTKGYTPSVFSMLPKLLERAGTSSHRGTITGLYTVLVEGDDMNEPIADAARSILDGHIVLTRDLANQNHYPAIDILKSISRVMEDITDLEHKHHAGRIKEVLATFRKAEDLINIGAYAAGSNPKIDEAIRMIDPINRYLRQGIHEEMNFEESIDVMKSMMG</sequence>
<feature type="domain" description="AAA+ ATPase" evidence="9">
    <location>
        <begin position="160"/>
        <end position="342"/>
    </location>
</feature>
<evidence type="ECO:0000256" key="2">
    <source>
        <dbReference type="ARBA" id="ARBA00022448"/>
    </source>
</evidence>
<dbReference type="InterPro" id="IPR022425">
    <property type="entry name" value="FliI_clade2"/>
</dbReference>
<evidence type="ECO:0000313" key="11">
    <source>
        <dbReference type="Proteomes" id="UP000427906"/>
    </source>
</evidence>
<dbReference type="InterPro" id="IPR005714">
    <property type="entry name" value="ATPase_T3SS_FliI/YscN"/>
</dbReference>
<dbReference type="FunFam" id="3.40.50.12240:FF:000002">
    <property type="entry name" value="Flagellum-specific ATP synthase FliI"/>
    <property type="match status" value="1"/>
</dbReference>
<dbReference type="Gene3D" id="3.40.50.12240">
    <property type="match status" value="1"/>
</dbReference>
<dbReference type="GO" id="GO:0030257">
    <property type="term" value="C:type III protein secretion system complex"/>
    <property type="evidence" value="ECO:0007669"/>
    <property type="project" value="InterPro"/>
</dbReference>
<evidence type="ECO:0000256" key="6">
    <source>
        <dbReference type="ARBA" id="ARBA00022927"/>
    </source>
</evidence>
<proteinExistence type="predicted"/>
<keyword evidence="2" id="KW-0813">Transport</keyword>
<comment type="subcellular location">
    <subcellularLocation>
        <location evidence="1">Cytoplasm</location>
    </subcellularLocation>
</comment>
<dbReference type="CDD" id="cd01136">
    <property type="entry name" value="ATPase_flagellum-secretory_path_III"/>
    <property type="match status" value="1"/>
</dbReference>
<dbReference type="NCBIfam" id="TIGR01026">
    <property type="entry name" value="fliI_yscN"/>
    <property type="match status" value="1"/>
</dbReference>
<evidence type="ECO:0000256" key="5">
    <source>
        <dbReference type="ARBA" id="ARBA00022840"/>
    </source>
</evidence>
<name>A0A5K7YJ39_9BACT</name>
<dbReference type="Pfam" id="PF00006">
    <property type="entry name" value="ATP-synt_ab"/>
    <property type="match status" value="1"/>
</dbReference>
<dbReference type="NCBIfam" id="TIGR03497">
    <property type="entry name" value="FliI_clade2"/>
    <property type="match status" value="1"/>
</dbReference>
<evidence type="ECO:0000256" key="1">
    <source>
        <dbReference type="ARBA" id="ARBA00004496"/>
    </source>
</evidence>
<dbReference type="GO" id="GO:0008564">
    <property type="term" value="F:protein-exporting ATPase activity"/>
    <property type="evidence" value="ECO:0007669"/>
    <property type="project" value="UniProtKB-EC"/>
</dbReference>
<evidence type="ECO:0000313" key="10">
    <source>
        <dbReference type="EMBL" id="BBO66761.1"/>
    </source>
</evidence>
<evidence type="ECO:0000256" key="7">
    <source>
        <dbReference type="ARBA" id="ARBA00022967"/>
    </source>
</evidence>
<dbReference type="EMBL" id="AP021874">
    <property type="protein sequence ID" value="BBO66761.1"/>
    <property type="molecule type" value="Genomic_DNA"/>
</dbReference>
<dbReference type="InterPro" id="IPR000194">
    <property type="entry name" value="ATPase_F1/V1/A1_a/bsu_nucl-bd"/>
</dbReference>
<keyword evidence="4" id="KW-0547">Nucleotide-binding</keyword>
<keyword evidence="7" id="KW-1278">Translocase</keyword>
<dbReference type="OrthoDB" id="9803053at2"/>
<dbReference type="InterPro" id="IPR027417">
    <property type="entry name" value="P-loop_NTPase"/>
</dbReference>
<keyword evidence="6" id="KW-0653">Protein transport</keyword>
<evidence type="ECO:0000256" key="3">
    <source>
        <dbReference type="ARBA" id="ARBA00022490"/>
    </source>
</evidence>
<keyword evidence="11" id="KW-1185">Reference proteome</keyword>
<dbReference type="GO" id="GO:0016887">
    <property type="term" value="F:ATP hydrolysis activity"/>
    <property type="evidence" value="ECO:0007669"/>
    <property type="project" value="InterPro"/>
</dbReference>
<dbReference type="GO" id="GO:0005524">
    <property type="term" value="F:ATP binding"/>
    <property type="evidence" value="ECO:0007669"/>
    <property type="project" value="UniProtKB-KW"/>
</dbReference>
<dbReference type="InterPro" id="IPR003593">
    <property type="entry name" value="AAA+_ATPase"/>
</dbReference>
<dbReference type="Pfam" id="PF02874">
    <property type="entry name" value="ATP-synt_ab_N"/>
    <property type="match status" value="1"/>
</dbReference>
<dbReference type="CDD" id="cd18117">
    <property type="entry name" value="ATP-synt_flagellum-secretory_path_III_N"/>
    <property type="match status" value="1"/>
</dbReference>
<dbReference type="Proteomes" id="UP000427906">
    <property type="component" value="Chromosome"/>
</dbReference>
<dbReference type="InterPro" id="IPR004100">
    <property type="entry name" value="ATPase_F1/V1/A1_a/bsu_N"/>
</dbReference>
<dbReference type="InterPro" id="IPR040627">
    <property type="entry name" value="T3SS_ATPase_C"/>
</dbReference>
<dbReference type="GO" id="GO:0044780">
    <property type="term" value="P:bacterial-type flagellum assembly"/>
    <property type="evidence" value="ECO:0007669"/>
    <property type="project" value="InterPro"/>
</dbReference>
<dbReference type="GO" id="GO:0046933">
    <property type="term" value="F:proton-transporting ATP synthase activity, rotational mechanism"/>
    <property type="evidence" value="ECO:0007669"/>
    <property type="project" value="TreeGrafter"/>
</dbReference>
<evidence type="ECO:0000256" key="4">
    <source>
        <dbReference type="ARBA" id="ARBA00022741"/>
    </source>
</evidence>
<accession>A0A5K7YJ39</accession>
<dbReference type="GO" id="GO:0030254">
    <property type="term" value="P:protein secretion by the type III secretion system"/>
    <property type="evidence" value="ECO:0007669"/>
    <property type="project" value="InterPro"/>
</dbReference>
<dbReference type="InterPro" id="IPR020003">
    <property type="entry name" value="ATPase_a/bsu_AS"/>
</dbReference>
<reference evidence="10 11" key="1">
    <citation type="submission" date="2019-11" db="EMBL/GenBank/DDBJ databases">
        <title>Comparative genomics of hydrocarbon-degrading Desulfosarcina strains.</title>
        <authorList>
            <person name="Watanabe M."/>
            <person name="Kojima H."/>
            <person name="Fukui M."/>
        </authorList>
    </citation>
    <scope>NUCLEOTIDE SEQUENCE [LARGE SCALE GENOMIC DNA]</scope>
    <source>
        <strain evidence="10 11">PL12</strain>
    </source>
</reference>
<evidence type="ECO:0000259" key="9">
    <source>
        <dbReference type="SMART" id="SM00382"/>
    </source>
</evidence>
<keyword evidence="5" id="KW-0067">ATP-binding</keyword>
<dbReference type="SUPFAM" id="SSF52540">
    <property type="entry name" value="P-loop containing nucleoside triphosphate hydrolases"/>
    <property type="match status" value="1"/>
</dbReference>
<protein>
    <submittedName>
        <fullName evidence="10">EscN/YscN/HrcN family type III secretion system ATPase</fullName>
    </submittedName>
</protein>
<comment type="catalytic activity">
    <reaction evidence="8">
        <text>ATP + H2O + cellular proteinSide 1 = ADP + phosphate + cellular proteinSide 2.</text>
        <dbReference type="EC" id="7.4.2.8"/>
    </reaction>
</comment>
<dbReference type="SMART" id="SM00382">
    <property type="entry name" value="AAA"/>
    <property type="match status" value="1"/>
</dbReference>
<dbReference type="GO" id="GO:0005737">
    <property type="term" value="C:cytoplasm"/>
    <property type="evidence" value="ECO:0007669"/>
    <property type="project" value="UniProtKB-SubCell"/>
</dbReference>
<organism evidence="10 11">
    <name type="scientific">Desulfosarcina alkanivorans</name>
    <dbReference type="NCBI Taxonomy" id="571177"/>
    <lineage>
        <taxon>Bacteria</taxon>
        <taxon>Pseudomonadati</taxon>
        <taxon>Thermodesulfobacteriota</taxon>
        <taxon>Desulfobacteria</taxon>
        <taxon>Desulfobacterales</taxon>
        <taxon>Desulfosarcinaceae</taxon>
        <taxon>Desulfosarcina</taxon>
    </lineage>
</organism>
<dbReference type="RefSeq" id="WP_155315096.1">
    <property type="nucleotide sequence ID" value="NZ_AP021874.1"/>
</dbReference>
<dbReference type="PANTHER" id="PTHR15184">
    <property type="entry name" value="ATP SYNTHASE"/>
    <property type="match status" value="1"/>
</dbReference>